<dbReference type="GO" id="GO:0005634">
    <property type="term" value="C:nucleus"/>
    <property type="evidence" value="ECO:0007669"/>
    <property type="project" value="UniProtKB-SubCell"/>
</dbReference>
<comment type="caution">
    <text evidence="13">The sequence shown here is derived from an EMBL/GenBank/DDBJ whole genome shotgun (WGS) entry which is preliminary data.</text>
</comment>
<dbReference type="AlphaFoldDB" id="A0A9P4Y5L3"/>
<dbReference type="RefSeq" id="XP_040777743.1">
    <property type="nucleotide sequence ID" value="XM_040925215.1"/>
</dbReference>
<dbReference type="FunFam" id="3.30.870.10:FF:000038">
    <property type="entry name" value="Probable tyrosyl-DNA phosphodiesterase"/>
    <property type="match status" value="1"/>
</dbReference>
<keyword evidence="7" id="KW-0234">DNA repair</keyword>
<evidence type="ECO:0000256" key="3">
    <source>
        <dbReference type="ARBA" id="ARBA00022722"/>
    </source>
</evidence>
<dbReference type="EMBL" id="MU032346">
    <property type="protein sequence ID" value="KAF3766782.1"/>
    <property type="molecule type" value="Genomic_DNA"/>
</dbReference>
<keyword evidence="8" id="KW-0539">Nucleus</keyword>
<dbReference type="PANTHER" id="PTHR12415:SF0">
    <property type="entry name" value="TYROSYL-DNA PHOSPHODIESTERASE 1"/>
    <property type="match status" value="1"/>
</dbReference>
<feature type="binding site" evidence="10">
    <location>
        <position position="407"/>
    </location>
    <ligand>
        <name>substrate</name>
    </ligand>
</feature>
<keyword evidence="5" id="KW-0378">Hydrolase</keyword>
<evidence type="ECO:0000256" key="2">
    <source>
        <dbReference type="ARBA" id="ARBA00010205"/>
    </source>
</evidence>
<evidence type="ECO:0000256" key="11">
    <source>
        <dbReference type="PIRSR" id="PIRSR610347-3"/>
    </source>
</evidence>
<evidence type="ECO:0000313" key="13">
    <source>
        <dbReference type="EMBL" id="KAF3766782.1"/>
    </source>
</evidence>
<dbReference type="GO" id="GO:0004527">
    <property type="term" value="F:exonuclease activity"/>
    <property type="evidence" value="ECO:0007669"/>
    <property type="project" value="UniProtKB-KW"/>
</dbReference>
<keyword evidence="6" id="KW-0269">Exonuclease</keyword>
<evidence type="ECO:0000313" key="14">
    <source>
        <dbReference type="Proteomes" id="UP000803844"/>
    </source>
</evidence>
<proteinExistence type="inferred from homology"/>
<feature type="active site" description="Proton donor/acceptor" evidence="9">
    <location>
        <position position="405"/>
    </location>
</feature>
<evidence type="ECO:0000256" key="4">
    <source>
        <dbReference type="ARBA" id="ARBA00022763"/>
    </source>
</evidence>
<keyword evidence="14" id="KW-1185">Reference proteome</keyword>
<gene>
    <name evidence="13" type="ORF">M406DRAFT_68970</name>
</gene>
<evidence type="ECO:0000256" key="9">
    <source>
        <dbReference type="PIRSR" id="PIRSR610347-1"/>
    </source>
</evidence>
<dbReference type="Proteomes" id="UP000803844">
    <property type="component" value="Unassembled WGS sequence"/>
</dbReference>
<evidence type="ECO:0000256" key="7">
    <source>
        <dbReference type="ARBA" id="ARBA00023204"/>
    </source>
</evidence>
<reference evidence="13" key="1">
    <citation type="journal article" date="2020" name="Phytopathology">
        <title>Genome sequence of the chestnut blight fungus Cryphonectria parasitica EP155: A fundamental resource for an archetypical invasive plant pathogen.</title>
        <authorList>
            <person name="Crouch J.A."/>
            <person name="Dawe A."/>
            <person name="Aerts A."/>
            <person name="Barry K."/>
            <person name="Churchill A.C.L."/>
            <person name="Grimwood J."/>
            <person name="Hillman B."/>
            <person name="Milgroom M.G."/>
            <person name="Pangilinan J."/>
            <person name="Smith M."/>
            <person name="Salamov A."/>
            <person name="Schmutz J."/>
            <person name="Yadav J."/>
            <person name="Grigoriev I.V."/>
            <person name="Nuss D."/>
        </authorList>
    </citation>
    <scope>NUCLEOTIDE SEQUENCE</scope>
    <source>
        <strain evidence="13">EP155</strain>
    </source>
</reference>
<feature type="region of interest" description="Disordered" evidence="12">
    <location>
        <begin position="1"/>
        <end position="30"/>
    </location>
</feature>
<evidence type="ECO:0000256" key="10">
    <source>
        <dbReference type="PIRSR" id="PIRSR610347-2"/>
    </source>
</evidence>
<sequence length="523" mass="58971">MGSLPRSLNRPISPPRRKTHRPEAIAPPEMPTTVTTAAELSSGKEDSQFFKSPFQLTWIRDLPNAANVDAVTLRDLLGDPLIAEAWEFNYLYDIDFLMAAFDEDVRNLVQVHLVHGFWKNEDSNRLMLEEQARAHENVTLHCAFMPEMFGTHHCKMLILLRHDDTAQVIIHTANMIARDWTNMTQSVWRSPMLPLRMSHATSTPGNTSPVIGSGEKFKVDLLNYLGAYNRRRPVCRDLVEKLDKYDFSAIRAALIASVPGRHNIHDATEKTKWGWAALKSALRQVHVQDGKSEIVVQISSIATLGSTDTWLRRSLFDSLKASKNKVKEEPCFKVVFPTPDEIRRSLDGYESGASIHTKIQSAQQAKQLLYLKPMFHHWANDAERGQALNPGAEVQEAGRKRAAPHIKTYIRYGEKSIDWALTTSANLSKQAWGEAVNSSGEVRIASWEIGVLVWPSLFADDATMVGTFNKDTPDRDEGDLPPIVGLRIPYNIPLQPYGRDEVPWVATANHTEPDWKGQKWVVT</sequence>
<keyword evidence="4" id="KW-0227">DNA damage</keyword>
<name>A0A9P4Y5L3_CRYP1</name>
<evidence type="ECO:0000256" key="1">
    <source>
        <dbReference type="ARBA" id="ARBA00004123"/>
    </source>
</evidence>
<dbReference type="GO" id="GO:0017005">
    <property type="term" value="F:3'-tyrosyl-DNA phosphodiesterase activity"/>
    <property type="evidence" value="ECO:0007669"/>
    <property type="project" value="TreeGrafter"/>
</dbReference>
<protein>
    <recommendedName>
        <fullName evidence="15">Tyrosyl-DNA phosphodiesterase</fullName>
    </recommendedName>
</protein>
<comment type="similarity">
    <text evidence="2">Belongs to the tyrosyl-DNA phosphodiesterase family.</text>
</comment>
<keyword evidence="3" id="KW-0540">Nuclease</keyword>
<feature type="binding site" evidence="10">
    <location>
        <position position="155"/>
    </location>
    <ligand>
        <name>substrate</name>
    </ligand>
</feature>
<dbReference type="GO" id="GO:0006281">
    <property type="term" value="P:DNA repair"/>
    <property type="evidence" value="ECO:0007669"/>
    <property type="project" value="UniProtKB-KW"/>
</dbReference>
<dbReference type="PANTHER" id="PTHR12415">
    <property type="entry name" value="TYROSYL-DNA PHOSPHODIESTERASE 1"/>
    <property type="match status" value="1"/>
</dbReference>
<dbReference type="Pfam" id="PF06087">
    <property type="entry name" value="Tyr-DNA_phospho"/>
    <property type="match status" value="1"/>
</dbReference>
<dbReference type="CDD" id="cd09123">
    <property type="entry name" value="PLDc_Tdp1_2"/>
    <property type="match status" value="1"/>
</dbReference>
<comment type="subcellular location">
    <subcellularLocation>
        <location evidence="1">Nucleus</location>
    </subcellularLocation>
</comment>
<evidence type="ECO:0000256" key="12">
    <source>
        <dbReference type="SAM" id="MobiDB-lite"/>
    </source>
</evidence>
<dbReference type="OrthoDB" id="47785at2759"/>
<dbReference type="SUPFAM" id="SSF56024">
    <property type="entry name" value="Phospholipase D/nuclease"/>
    <property type="match status" value="2"/>
</dbReference>
<evidence type="ECO:0000256" key="5">
    <source>
        <dbReference type="ARBA" id="ARBA00022801"/>
    </source>
</evidence>
<dbReference type="Gene3D" id="3.30.870.10">
    <property type="entry name" value="Endonuclease Chain A"/>
    <property type="match status" value="2"/>
</dbReference>
<evidence type="ECO:0000256" key="6">
    <source>
        <dbReference type="ARBA" id="ARBA00022839"/>
    </source>
</evidence>
<dbReference type="GeneID" id="63842344"/>
<dbReference type="GO" id="GO:0003690">
    <property type="term" value="F:double-stranded DNA binding"/>
    <property type="evidence" value="ECO:0007669"/>
    <property type="project" value="TreeGrafter"/>
</dbReference>
<feature type="active site" description="Nucleophile" evidence="9">
    <location>
        <position position="153"/>
    </location>
</feature>
<dbReference type="GO" id="GO:0003697">
    <property type="term" value="F:single-stranded DNA binding"/>
    <property type="evidence" value="ECO:0007669"/>
    <property type="project" value="TreeGrafter"/>
</dbReference>
<evidence type="ECO:0008006" key="15">
    <source>
        <dbReference type="Google" id="ProtNLM"/>
    </source>
</evidence>
<organism evidence="13 14">
    <name type="scientific">Cryphonectria parasitica (strain ATCC 38755 / EP155)</name>
    <dbReference type="NCBI Taxonomy" id="660469"/>
    <lineage>
        <taxon>Eukaryota</taxon>
        <taxon>Fungi</taxon>
        <taxon>Dikarya</taxon>
        <taxon>Ascomycota</taxon>
        <taxon>Pezizomycotina</taxon>
        <taxon>Sordariomycetes</taxon>
        <taxon>Sordariomycetidae</taxon>
        <taxon>Diaporthales</taxon>
        <taxon>Cryphonectriaceae</taxon>
        <taxon>Cryphonectria-Endothia species complex</taxon>
        <taxon>Cryphonectria</taxon>
    </lineage>
</organism>
<feature type="site" description="Interaction with DNA" evidence="11">
    <location>
        <position position="428"/>
    </location>
</feature>
<dbReference type="InterPro" id="IPR010347">
    <property type="entry name" value="Tdp1"/>
</dbReference>
<accession>A0A9P4Y5L3</accession>
<evidence type="ECO:0000256" key="8">
    <source>
        <dbReference type="ARBA" id="ARBA00023242"/>
    </source>
</evidence>